<evidence type="ECO:0000313" key="2">
    <source>
        <dbReference type="EMBL" id="EIW78266.1"/>
    </source>
</evidence>
<accession>A0A5M3MGY5</accession>
<sequence length="112" mass="13283">MNMNMEGYYTLNNPGYSYADEREKKKQIQAQYRDEERRLIERLQALTGSPDKRATVLSRAADTMENLSHKVDLLVQENQVLTSRMNELREQNRQLQAWLQTQNGFNKGYWPQ</sequence>
<comment type="caution">
    <text evidence="2">The sequence shown here is derived from an EMBL/GenBank/DDBJ whole genome shotgun (WGS) entry which is preliminary data.</text>
</comment>
<evidence type="ECO:0000313" key="3">
    <source>
        <dbReference type="Proteomes" id="UP000053558"/>
    </source>
</evidence>
<feature type="coiled-coil region" evidence="1">
    <location>
        <begin position="18"/>
        <end position="91"/>
    </location>
</feature>
<dbReference type="AlphaFoldDB" id="A0A5M3MGY5"/>
<keyword evidence="1" id="KW-0175">Coiled coil</keyword>
<evidence type="ECO:0000256" key="1">
    <source>
        <dbReference type="SAM" id="Coils"/>
    </source>
</evidence>
<organism evidence="2 3">
    <name type="scientific">Coniophora puteana (strain RWD-64-598)</name>
    <name type="common">Brown rot fungus</name>
    <dbReference type="NCBI Taxonomy" id="741705"/>
    <lineage>
        <taxon>Eukaryota</taxon>
        <taxon>Fungi</taxon>
        <taxon>Dikarya</taxon>
        <taxon>Basidiomycota</taxon>
        <taxon>Agaricomycotina</taxon>
        <taxon>Agaricomycetes</taxon>
        <taxon>Agaricomycetidae</taxon>
        <taxon>Boletales</taxon>
        <taxon>Coniophorineae</taxon>
        <taxon>Coniophoraceae</taxon>
        <taxon>Coniophora</taxon>
    </lineage>
</organism>
<reference evidence="3" key="1">
    <citation type="journal article" date="2012" name="Science">
        <title>The Paleozoic origin of enzymatic lignin decomposition reconstructed from 31 fungal genomes.</title>
        <authorList>
            <person name="Floudas D."/>
            <person name="Binder M."/>
            <person name="Riley R."/>
            <person name="Barry K."/>
            <person name="Blanchette R.A."/>
            <person name="Henrissat B."/>
            <person name="Martinez A.T."/>
            <person name="Otillar R."/>
            <person name="Spatafora J.W."/>
            <person name="Yadav J.S."/>
            <person name="Aerts A."/>
            <person name="Benoit I."/>
            <person name="Boyd A."/>
            <person name="Carlson A."/>
            <person name="Copeland A."/>
            <person name="Coutinho P.M."/>
            <person name="de Vries R.P."/>
            <person name="Ferreira P."/>
            <person name="Findley K."/>
            <person name="Foster B."/>
            <person name="Gaskell J."/>
            <person name="Glotzer D."/>
            <person name="Gorecki P."/>
            <person name="Heitman J."/>
            <person name="Hesse C."/>
            <person name="Hori C."/>
            <person name="Igarashi K."/>
            <person name="Jurgens J.A."/>
            <person name="Kallen N."/>
            <person name="Kersten P."/>
            <person name="Kohler A."/>
            <person name="Kuees U."/>
            <person name="Kumar T.K.A."/>
            <person name="Kuo A."/>
            <person name="LaButti K."/>
            <person name="Larrondo L.F."/>
            <person name="Lindquist E."/>
            <person name="Ling A."/>
            <person name="Lombard V."/>
            <person name="Lucas S."/>
            <person name="Lundell T."/>
            <person name="Martin R."/>
            <person name="McLaughlin D.J."/>
            <person name="Morgenstern I."/>
            <person name="Morin E."/>
            <person name="Murat C."/>
            <person name="Nagy L.G."/>
            <person name="Nolan M."/>
            <person name="Ohm R.A."/>
            <person name="Patyshakuliyeva A."/>
            <person name="Rokas A."/>
            <person name="Ruiz-Duenas F.J."/>
            <person name="Sabat G."/>
            <person name="Salamov A."/>
            <person name="Samejima M."/>
            <person name="Schmutz J."/>
            <person name="Slot J.C."/>
            <person name="St John F."/>
            <person name="Stenlid J."/>
            <person name="Sun H."/>
            <person name="Sun S."/>
            <person name="Syed K."/>
            <person name="Tsang A."/>
            <person name="Wiebenga A."/>
            <person name="Young D."/>
            <person name="Pisabarro A."/>
            <person name="Eastwood D.C."/>
            <person name="Martin F."/>
            <person name="Cullen D."/>
            <person name="Grigoriev I.V."/>
            <person name="Hibbett D.S."/>
        </authorList>
    </citation>
    <scope>NUCLEOTIDE SEQUENCE [LARGE SCALE GENOMIC DNA]</scope>
    <source>
        <strain evidence="3">RWD-64-598 SS2</strain>
    </source>
</reference>
<dbReference type="KEGG" id="cput:CONPUDRAFT_167316"/>
<dbReference type="GeneID" id="19205743"/>
<proteinExistence type="predicted"/>
<keyword evidence="3" id="KW-1185">Reference proteome</keyword>
<protein>
    <recommendedName>
        <fullName evidence="4">BHLH domain-containing protein</fullName>
    </recommendedName>
</protein>
<evidence type="ECO:0008006" key="4">
    <source>
        <dbReference type="Google" id="ProtNLM"/>
    </source>
</evidence>
<dbReference type="RefSeq" id="XP_007771333.1">
    <property type="nucleotide sequence ID" value="XM_007773143.1"/>
</dbReference>
<gene>
    <name evidence="2" type="ORF">CONPUDRAFT_167316</name>
</gene>
<name>A0A5M3MGY5_CONPW</name>
<dbReference type="Proteomes" id="UP000053558">
    <property type="component" value="Unassembled WGS sequence"/>
</dbReference>
<dbReference type="EMBL" id="JH711582">
    <property type="protein sequence ID" value="EIW78266.1"/>
    <property type="molecule type" value="Genomic_DNA"/>
</dbReference>